<keyword evidence="1" id="KW-0812">Transmembrane</keyword>
<evidence type="ECO:0000313" key="4">
    <source>
        <dbReference type="Proteomes" id="UP000746747"/>
    </source>
</evidence>
<feature type="transmembrane region" description="Helical" evidence="1">
    <location>
        <begin position="579"/>
        <end position="599"/>
    </location>
</feature>
<feature type="transmembrane region" description="Helical" evidence="1">
    <location>
        <begin position="9"/>
        <end position="25"/>
    </location>
</feature>
<dbReference type="PANTHER" id="PTHR47049:SF2">
    <property type="entry name" value="PIEZO-TYPE MECHANOSENSITIVE ION CHANNEL HOMOLOG"/>
    <property type="match status" value="1"/>
</dbReference>
<feature type="non-terminal residue" evidence="3">
    <location>
        <position position="1"/>
    </location>
</feature>
<feature type="transmembrane region" description="Helical" evidence="1">
    <location>
        <begin position="440"/>
        <end position="460"/>
    </location>
</feature>
<keyword evidence="4" id="KW-1185">Reference proteome</keyword>
<evidence type="ECO:0000259" key="2">
    <source>
        <dbReference type="Pfam" id="PF24871"/>
    </source>
</evidence>
<comment type="caution">
    <text evidence="3">The sequence shown here is derived from an EMBL/GenBank/DDBJ whole genome shotgun (WGS) entry which is preliminary data.</text>
</comment>
<keyword evidence="1" id="KW-0472">Membrane</keyword>
<gene>
    <name evidence="3" type="ORF">CJOHNSTONI_LOCUS292</name>
</gene>
<accession>A0A8J2Q803</accession>
<dbReference type="PANTHER" id="PTHR47049">
    <property type="entry name" value="PIEZO-TYPE MECHANOSENSITIVE ION CHANNEL HOMOLOG"/>
    <property type="match status" value="1"/>
</dbReference>
<dbReference type="AlphaFoldDB" id="A0A8J2Q803"/>
<feature type="transmembrane region" description="Helical" evidence="1">
    <location>
        <begin position="300"/>
        <end position="320"/>
    </location>
</feature>
<name>A0A8J2Q803_9BILA</name>
<feature type="transmembrane region" description="Helical" evidence="1">
    <location>
        <begin position="773"/>
        <end position="792"/>
    </location>
</feature>
<feature type="transmembrane region" description="Helical" evidence="1">
    <location>
        <begin position="269"/>
        <end position="288"/>
    </location>
</feature>
<dbReference type="Proteomes" id="UP000746747">
    <property type="component" value="Unassembled WGS sequence"/>
</dbReference>
<dbReference type="GO" id="GO:0016020">
    <property type="term" value="C:membrane"/>
    <property type="evidence" value="ECO:0007669"/>
    <property type="project" value="InterPro"/>
</dbReference>
<feature type="transmembrane region" description="Helical" evidence="1">
    <location>
        <begin position="664"/>
        <end position="682"/>
    </location>
</feature>
<dbReference type="OrthoDB" id="303066at2759"/>
<reference evidence="3" key="1">
    <citation type="submission" date="2021-09" db="EMBL/GenBank/DDBJ databases">
        <authorList>
            <consortium name="Pathogen Informatics"/>
        </authorList>
    </citation>
    <scope>NUCLEOTIDE SEQUENCE</scope>
</reference>
<organism evidence="3 4">
    <name type="scientific">Cercopithifilaria johnstoni</name>
    <dbReference type="NCBI Taxonomy" id="2874296"/>
    <lineage>
        <taxon>Eukaryota</taxon>
        <taxon>Metazoa</taxon>
        <taxon>Ecdysozoa</taxon>
        <taxon>Nematoda</taxon>
        <taxon>Chromadorea</taxon>
        <taxon>Rhabditida</taxon>
        <taxon>Spirurina</taxon>
        <taxon>Spiruromorpha</taxon>
        <taxon>Filarioidea</taxon>
        <taxon>Onchocercidae</taxon>
        <taxon>Cercopithifilaria</taxon>
    </lineage>
</organism>
<feature type="transmembrane region" description="Helical" evidence="1">
    <location>
        <begin position="555"/>
        <end position="573"/>
    </location>
</feature>
<dbReference type="GO" id="GO:0008381">
    <property type="term" value="F:mechanosensitive monoatomic ion channel activity"/>
    <property type="evidence" value="ECO:0007669"/>
    <property type="project" value="InterPro"/>
</dbReference>
<dbReference type="EMBL" id="CAKAEH010000069">
    <property type="protein sequence ID" value="CAG9529735.1"/>
    <property type="molecule type" value="Genomic_DNA"/>
</dbReference>
<evidence type="ECO:0000313" key="3">
    <source>
        <dbReference type="EMBL" id="CAG9529735.1"/>
    </source>
</evidence>
<feature type="transmembrane region" description="Helical" evidence="1">
    <location>
        <begin position="60"/>
        <end position="81"/>
    </location>
</feature>
<feature type="transmembrane region" description="Helical" evidence="1">
    <location>
        <begin position="31"/>
        <end position="48"/>
    </location>
</feature>
<feature type="domain" description="Piezo TM1-24" evidence="2">
    <location>
        <begin position="26"/>
        <end position="690"/>
    </location>
</feature>
<feature type="transmembrane region" description="Helical" evidence="1">
    <location>
        <begin position="606"/>
        <end position="627"/>
    </location>
</feature>
<feature type="transmembrane region" description="Helical" evidence="1">
    <location>
        <begin position="741"/>
        <end position="767"/>
    </location>
</feature>
<evidence type="ECO:0000256" key="1">
    <source>
        <dbReference type="SAM" id="Phobius"/>
    </source>
</evidence>
<feature type="transmembrane region" description="Helical" evidence="1">
    <location>
        <begin position="236"/>
        <end position="257"/>
    </location>
</feature>
<protein>
    <recommendedName>
        <fullName evidence="2">Piezo TM1-24 domain-containing protein</fullName>
    </recommendedName>
</protein>
<dbReference type="InterPro" id="IPR027272">
    <property type="entry name" value="Piezo"/>
</dbReference>
<feature type="transmembrane region" description="Helical" evidence="1">
    <location>
        <begin position="191"/>
        <end position="224"/>
    </location>
</feature>
<feature type="transmembrane region" description="Helical" evidence="1">
    <location>
        <begin position="124"/>
        <end position="145"/>
    </location>
</feature>
<feature type="transmembrane region" description="Helical" evidence="1">
    <location>
        <begin position="837"/>
        <end position="859"/>
    </location>
</feature>
<dbReference type="Pfam" id="PF24871">
    <property type="entry name" value="Piezo_TM1-24"/>
    <property type="match status" value="1"/>
</dbReference>
<proteinExistence type="predicted"/>
<feature type="transmembrane region" description="Helical" evidence="1">
    <location>
        <begin position="413"/>
        <end position="433"/>
    </location>
</feature>
<sequence length="909" mass="102572">MAVIVLETVLYRFVLPTALLIGALIRPSFISIAYVIFALIGPLLGSIVSSAPIQRTLRVYFISVVLTAFLTSIAQLSYQIYESFFQPNVDEYTRTCNTSVLNFWLRQIGLIRIKRYSGFDTIRVVFPELLALAASLATTICCLLIHRSDSPRSSHSTTNVLPVRGNSGIIESGKGSITEAMILYLKKLSDVAAVLAVGLISIFQPCLLSLVYFVTFLFVATWWALYKPFQRHIFNTLKRVVISYCALHFLLLYMYQIPFFQTIIPGQSFFARLVGFVPVLYTDCNAWWSLNVISLDYWTAFANIIALLILYHLLIMQYSFTRYGIHRVYEACESTGSSIHEELLANDANSHSLGNLSLHQTNPFYPDHQEMATVFVGQGERKTMISSAFTVALSFISHHLHIFALIAMTFWAFLYHSVFGLVFIVEICIILVFKSTRVMAFQASPSLVAYVEFLLVAQYVCSMDVKHELPQSSYLELAGFIFASNRTAAFIALLTKGLLSLPLFALLHFHRKKYNCSAEADEREQIHGIYPTPGPISITGNESVSSQSVSAGVRVVAKYWIFVVSFVLLTISIHSPPVLYTVGFFISFGVLIFLLLSSFDCLRHFLYNYFTFLAIYSSVVVIVLYCYQFPTIPSIWQKATRLSDDWNHDIGLVNYRQEGDRGSLSVHLIGLVSLFVVIMLHLKFFNGLWCRPFFAPISNAADNDVAAETLEQRNFYAKIKHIVECLMEALWNIAEAHVAKLVMFILVIVAVNDICALNLTLIILTSIAVCVPAISSTVSMVLCLFISVFVAIRMVYQMHFVVEKPLPVYSKELICNSSEYTLSTTAYWLGFRKVPVIGNYVGGLIVALLALALQAIVMYRQQHKYLLSRTSAPPRGLVFPESNPKNWDTNLIDMIKFFFNYGFYKFGLE</sequence>
<keyword evidence="1" id="KW-1133">Transmembrane helix</keyword>
<dbReference type="InterPro" id="IPR056769">
    <property type="entry name" value="Piezo_TM1-24"/>
</dbReference>
<feature type="transmembrane region" description="Helical" evidence="1">
    <location>
        <begin position="388"/>
        <end position="407"/>
    </location>
</feature>
<feature type="transmembrane region" description="Helical" evidence="1">
    <location>
        <begin position="480"/>
        <end position="507"/>
    </location>
</feature>